<evidence type="ECO:0000313" key="2">
    <source>
        <dbReference type="EMBL" id="CAH1390750.1"/>
    </source>
</evidence>
<dbReference type="AlphaFoldDB" id="A0A9P0H295"/>
<feature type="region of interest" description="Disordered" evidence="1">
    <location>
        <begin position="196"/>
        <end position="234"/>
    </location>
</feature>
<dbReference type="Proteomes" id="UP001152798">
    <property type="component" value="Chromosome 1"/>
</dbReference>
<organism evidence="2 3">
    <name type="scientific">Nezara viridula</name>
    <name type="common">Southern green stink bug</name>
    <name type="synonym">Cimex viridulus</name>
    <dbReference type="NCBI Taxonomy" id="85310"/>
    <lineage>
        <taxon>Eukaryota</taxon>
        <taxon>Metazoa</taxon>
        <taxon>Ecdysozoa</taxon>
        <taxon>Arthropoda</taxon>
        <taxon>Hexapoda</taxon>
        <taxon>Insecta</taxon>
        <taxon>Pterygota</taxon>
        <taxon>Neoptera</taxon>
        <taxon>Paraneoptera</taxon>
        <taxon>Hemiptera</taxon>
        <taxon>Heteroptera</taxon>
        <taxon>Panheteroptera</taxon>
        <taxon>Pentatomomorpha</taxon>
        <taxon>Pentatomoidea</taxon>
        <taxon>Pentatomidae</taxon>
        <taxon>Pentatominae</taxon>
        <taxon>Nezara</taxon>
    </lineage>
</organism>
<keyword evidence="3" id="KW-1185">Reference proteome</keyword>
<feature type="region of interest" description="Disordered" evidence="1">
    <location>
        <begin position="255"/>
        <end position="528"/>
    </location>
</feature>
<feature type="compositionally biased region" description="Polar residues" evidence="1">
    <location>
        <begin position="338"/>
        <end position="350"/>
    </location>
</feature>
<feature type="compositionally biased region" description="Polar residues" evidence="1">
    <location>
        <begin position="429"/>
        <end position="463"/>
    </location>
</feature>
<dbReference type="OrthoDB" id="5822793at2759"/>
<reference evidence="2" key="1">
    <citation type="submission" date="2022-01" db="EMBL/GenBank/DDBJ databases">
        <authorList>
            <person name="King R."/>
        </authorList>
    </citation>
    <scope>NUCLEOTIDE SEQUENCE</scope>
</reference>
<dbReference type="EMBL" id="OV725077">
    <property type="protein sequence ID" value="CAH1390750.1"/>
    <property type="molecule type" value="Genomic_DNA"/>
</dbReference>
<evidence type="ECO:0008006" key="4">
    <source>
        <dbReference type="Google" id="ProtNLM"/>
    </source>
</evidence>
<sequence>MDGAHCTPSPDEENCQSTAFTVTFESAKAANNRFIKRHIRNLSLPVVKVYDNKVVTPPVFNGNETAKKPGNHSEGYFSSDAEDDHGVSKMSFLKHENSPTKEEESSNEEEEEKSEGAPSEAGTYTIDKESPEVVTARLSIDAKFGVKQKENQDSKEWVSDWALKSSNLPGPSATNLFSSKTKANLVSKIPSPITPRARLGSRSKKIVPAKPIERSRPNSPNVVMSKEDPLTENDTERYLKTTERAMTVLAARMSLSLDSGGESDNGETPRRGRPLQRSDSSASESHHSRQAGTSSTRYNRAFSLRRGRLDDGTTKKIESVPVKPISPRVVQPPRVKPSVTSPAQNNLSRNDITRASMRSVVSQRSPQLSTPKPDFGRKKIGVPGATGGRSNSSLSSKEVEFQNWKRRKSYDPMKAAAEGKRKEAAAKKTSPNVMSQSSTNATTTPKSPVNSVLRSASFHTTRQLGGPPQSSSEEEEEEEEEEETTLSAEDWPPKLPNALEQENNVPGGSRGSLYSNNSSGGSPRHRPRLEGVDNFIVSAIATISSRVNINTALILKKLRFLFDEESDKYKDLSSELELLEAGIEPSTSPNKSTSRDLAITLKNLKRLDSAVKVLNEVLFENVEYQ</sequence>
<feature type="compositionally biased region" description="Polar residues" evidence="1">
    <location>
        <begin position="359"/>
        <end position="370"/>
    </location>
</feature>
<evidence type="ECO:0000313" key="3">
    <source>
        <dbReference type="Proteomes" id="UP001152798"/>
    </source>
</evidence>
<feature type="compositionally biased region" description="Basic and acidic residues" evidence="1">
    <location>
        <begin position="417"/>
        <end position="426"/>
    </location>
</feature>
<protein>
    <recommendedName>
        <fullName evidence="4">CEP170 C-terminal domain-containing protein</fullName>
    </recommendedName>
</protein>
<name>A0A9P0H295_NEZVI</name>
<gene>
    <name evidence="2" type="ORF">NEZAVI_LOCUS1901</name>
</gene>
<feature type="compositionally biased region" description="Basic and acidic residues" evidence="1">
    <location>
        <begin position="93"/>
        <end position="104"/>
    </location>
</feature>
<feature type="compositionally biased region" description="Basic and acidic residues" evidence="1">
    <location>
        <begin position="307"/>
        <end position="318"/>
    </location>
</feature>
<feature type="region of interest" description="Disordered" evidence="1">
    <location>
        <begin position="57"/>
        <end position="130"/>
    </location>
</feature>
<feature type="compositionally biased region" description="Basic and acidic residues" evidence="1">
    <location>
        <begin position="225"/>
        <end position="234"/>
    </location>
</feature>
<evidence type="ECO:0000256" key="1">
    <source>
        <dbReference type="SAM" id="MobiDB-lite"/>
    </source>
</evidence>
<proteinExistence type="predicted"/>
<accession>A0A9P0H295</accession>
<feature type="compositionally biased region" description="Low complexity" evidence="1">
    <location>
        <begin position="511"/>
        <end position="522"/>
    </location>
</feature>
<feature type="compositionally biased region" description="Acidic residues" evidence="1">
    <location>
        <begin position="472"/>
        <end position="484"/>
    </location>
</feature>